<sequence>MFPSLSRLLLQSCNIQKDLYQNQDPGFITQKLENIPESSKLTGDPSSNPTITKNFSCMYALVMLFLGYVMPGARLCVCYSFAVLCYSERLHMSSCFNILSSVK</sequence>
<evidence type="ECO:0000313" key="2">
    <source>
        <dbReference type="EnsemblMetazoa" id="GBRI036195-PA"/>
    </source>
</evidence>
<evidence type="ECO:0000313" key="3">
    <source>
        <dbReference type="Proteomes" id="UP000091820"/>
    </source>
</evidence>
<protein>
    <submittedName>
        <fullName evidence="2">Uncharacterized protein</fullName>
    </submittedName>
</protein>
<reference evidence="2" key="2">
    <citation type="submission" date="2020-05" db="UniProtKB">
        <authorList>
            <consortium name="EnsemblMetazoa"/>
        </authorList>
    </citation>
    <scope>IDENTIFICATION</scope>
    <source>
        <strain evidence="2">IAEA</strain>
    </source>
</reference>
<accession>A0A1A9WXL9</accession>
<keyword evidence="1" id="KW-1133">Transmembrane helix</keyword>
<dbReference type="VEuPathDB" id="VectorBase:GBRI036195"/>
<organism evidence="2 3">
    <name type="scientific">Glossina brevipalpis</name>
    <dbReference type="NCBI Taxonomy" id="37001"/>
    <lineage>
        <taxon>Eukaryota</taxon>
        <taxon>Metazoa</taxon>
        <taxon>Ecdysozoa</taxon>
        <taxon>Arthropoda</taxon>
        <taxon>Hexapoda</taxon>
        <taxon>Insecta</taxon>
        <taxon>Pterygota</taxon>
        <taxon>Neoptera</taxon>
        <taxon>Endopterygota</taxon>
        <taxon>Diptera</taxon>
        <taxon>Brachycera</taxon>
        <taxon>Muscomorpha</taxon>
        <taxon>Hippoboscoidea</taxon>
        <taxon>Glossinidae</taxon>
        <taxon>Glossina</taxon>
    </lineage>
</organism>
<dbReference type="EnsemblMetazoa" id="GBRI036195-RA">
    <property type="protein sequence ID" value="GBRI036195-PA"/>
    <property type="gene ID" value="GBRI036195"/>
</dbReference>
<feature type="transmembrane region" description="Helical" evidence="1">
    <location>
        <begin position="58"/>
        <end position="84"/>
    </location>
</feature>
<keyword evidence="1" id="KW-0812">Transmembrane</keyword>
<keyword evidence="3" id="KW-1185">Reference proteome</keyword>
<dbReference type="AlphaFoldDB" id="A0A1A9WXL9"/>
<reference evidence="3" key="1">
    <citation type="submission" date="2014-03" db="EMBL/GenBank/DDBJ databases">
        <authorList>
            <person name="Aksoy S."/>
            <person name="Warren W."/>
            <person name="Wilson R.K."/>
        </authorList>
    </citation>
    <scope>NUCLEOTIDE SEQUENCE [LARGE SCALE GENOMIC DNA]</scope>
    <source>
        <strain evidence="3">IAEA</strain>
    </source>
</reference>
<dbReference type="Proteomes" id="UP000091820">
    <property type="component" value="Unassembled WGS sequence"/>
</dbReference>
<proteinExistence type="predicted"/>
<keyword evidence="1" id="KW-0472">Membrane</keyword>
<name>A0A1A9WXL9_9MUSC</name>
<evidence type="ECO:0000256" key="1">
    <source>
        <dbReference type="SAM" id="Phobius"/>
    </source>
</evidence>